<dbReference type="InterPro" id="IPR001214">
    <property type="entry name" value="SET_dom"/>
</dbReference>
<dbReference type="GO" id="GO:0008170">
    <property type="term" value="F:N-methyltransferase activity"/>
    <property type="evidence" value="ECO:0007669"/>
    <property type="project" value="UniProtKB-ARBA"/>
</dbReference>
<proteinExistence type="predicted"/>
<keyword evidence="3" id="KW-1185">Reference proteome</keyword>
<dbReference type="CDD" id="cd20071">
    <property type="entry name" value="SET_SMYD"/>
    <property type="match status" value="1"/>
</dbReference>
<dbReference type="SUPFAM" id="SSF82199">
    <property type="entry name" value="SET domain"/>
    <property type="match status" value="1"/>
</dbReference>
<dbReference type="OrthoDB" id="5945798at2759"/>
<dbReference type="Pfam" id="PF00856">
    <property type="entry name" value="SET"/>
    <property type="match status" value="1"/>
</dbReference>
<accession>A0A4C1UZD4</accession>
<comment type="caution">
    <text evidence="2">The sequence shown here is derived from an EMBL/GenBank/DDBJ whole genome shotgun (WGS) entry which is preliminary data.</text>
</comment>
<dbReference type="GO" id="GO:0008757">
    <property type="term" value="F:S-adenosylmethionine-dependent methyltransferase activity"/>
    <property type="evidence" value="ECO:0007669"/>
    <property type="project" value="UniProtKB-ARBA"/>
</dbReference>
<organism evidence="2 3">
    <name type="scientific">Eumeta variegata</name>
    <name type="common">Bagworm moth</name>
    <name type="synonym">Eumeta japonica</name>
    <dbReference type="NCBI Taxonomy" id="151549"/>
    <lineage>
        <taxon>Eukaryota</taxon>
        <taxon>Metazoa</taxon>
        <taxon>Ecdysozoa</taxon>
        <taxon>Arthropoda</taxon>
        <taxon>Hexapoda</taxon>
        <taxon>Insecta</taxon>
        <taxon>Pterygota</taxon>
        <taxon>Neoptera</taxon>
        <taxon>Endopterygota</taxon>
        <taxon>Lepidoptera</taxon>
        <taxon>Glossata</taxon>
        <taxon>Ditrysia</taxon>
        <taxon>Tineoidea</taxon>
        <taxon>Psychidae</taxon>
        <taxon>Oiketicinae</taxon>
        <taxon>Eumeta</taxon>
    </lineage>
</organism>
<dbReference type="Proteomes" id="UP000299102">
    <property type="component" value="Unassembled WGS sequence"/>
</dbReference>
<dbReference type="PANTHER" id="PTHR46455:SF3">
    <property type="entry name" value="SET AND MYND DOMAIN CONTAINING, ARTHROPOD-SPECIFIC, MEMBER 9, ISOFORM A-RELATED"/>
    <property type="match status" value="1"/>
</dbReference>
<dbReference type="AlphaFoldDB" id="A0A4C1UZD4"/>
<dbReference type="EMBL" id="BGZK01000242">
    <property type="protein sequence ID" value="GBP31164.1"/>
    <property type="molecule type" value="Genomic_DNA"/>
</dbReference>
<dbReference type="InterPro" id="IPR053010">
    <property type="entry name" value="SET_SmydA-8"/>
</dbReference>
<dbReference type="SMART" id="SM00317">
    <property type="entry name" value="SET"/>
    <property type="match status" value="1"/>
</dbReference>
<evidence type="ECO:0000259" key="1">
    <source>
        <dbReference type="PROSITE" id="PS50280"/>
    </source>
</evidence>
<dbReference type="Gene3D" id="2.170.270.10">
    <property type="entry name" value="SET domain"/>
    <property type="match status" value="1"/>
</dbReference>
<dbReference type="GO" id="GO:0008276">
    <property type="term" value="F:protein methyltransferase activity"/>
    <property type="evidence" value="ECO:0007669"/>
    <property type="project" value="UniProtKB-ARBA"/>
</dbReference>
<protein>
    <submittedName>
        <fullName evidence="2">SET domain-containing protein SmydA-8, isoform B</fullName>
    </submittedName>
</protein>
<dbReference type="STRING" id="151549.A0A4C1UZD4"/>
<dbReference type="Gene3D" id="1.10.220.160">
    <property type="match status" value="1"/>
</dbReference>
<gene>
    <name evidence="2" type="primary">SmydA-8</name>
    <name evidence="2" type="ORF">EVAR_21602_1</name>
</gene>
<reference evidence="2 3" key="1">
    <citation type="journal article" date="2019" name="Commun. Biol.">
        <title>The bagworm genome reveals a unique fibroin gene that provides high tensile strength.</title>
        <authorList>
            <person name="Kono N."/>
            <person name="Nakamura H."/>
            <person name="Ohtoshi R."/>
            <person name="Tomita M."/>
            <person name="Numata K."/>
            <person name="Arakawa K."/>
        </authorList>
    </citation>
    <scope>NUCLEOTIDE SEQUENCE [LARGE SCALE GENOMIC DNA]</scope>
</reference>
<sequence>MLSACQMMQTALEHVGLSATTASWFVGDSPLGGRGIVAARDISAGEILFVDRPLIYGPRAGSVTPRGCTVCWRIRAPSFIKCHICALTLCSEKCQNSEIHANDCALISRWANKIPVEEIDDTTVSKALTPIRALTLDERGKRFLSSLKAHESPQHGSEIKDLKQYFEVNEEDEEFMVLTCRVLDTNAFQIPSAYCSEEMSLRGLYPVAGLMNHSCMSNTKHSFDRYFGMIVKATRSIPAGAEVLTCYAGLLWGTPARRRHLYKTKHFLCACARCADPTERGTLLAALKCFSPECQGSILPVEPLKMSTAWRCLDCGMLVPANNICAIQAALGSLMGTLNFENAIELEEFLENRITKFVPRSNQIVVDLQCRLIWLLGETDGLRWHDEIPIVDTLYMLAYIVTLRAALVQYSENNAINTSWSALYFPL</sequence>
<feature type="domain" description="SET" evidence="1">
    <location>
        <begin position="22"/>
        <end position="248"/>
    </location>
</feature>
<evidence type="ECO:0000313" key="2">
    <source>
        <dbReference type="EMBL" id="GBP31164.1"/>
    </source>
</evidence>
<dbReference type="PANTHER" id="PTHR46455">
    <property type="entry name" value="SET AND MYND DOMAIN CONTAINING, ARTHROPOD-SPECIFIC, MEMBER 4, ISOFORM A"/>
    <property type="match status" value="1"/>
</dbReference>
<dbReference type="InterPro" id="IPR046341">
    <property type="entry name" value="SET_dom_sf"/>
</dbReference>
<evidence type="ECO:0000313" key="3">
    <source>
        <dbReference type="Proteomes" id="UP000299102"/>
    </source>
</evidence>
<name>A0A4C1UZD4_EUMVA</name>
<dbReference type="PROSITE" id="PS50280">
    <property type="entry name" value="SET"/>
    <property type="match status" value="1"/>
</dbReference>
<dbReference type="Gene3D" id="6.10.140.2220">
    <property type="match status" value="1"/>
</dbReference>